<evidence type="ECO:0000313" key="1">
    <source>
        <dbReference type="EMBL" id="MCI88994.1"/>
    </source>
</evidence>
<organism evidence="1 2">
    <name type="scientific">Trifolium medium</name>
    <dbReference type="NCBI Taxonomy" id="97028"/>
    <lineage>
        <taxon>Eukaryota</taxon>
        <taxon>Viridiplantae</taxon>
        <taxon>Streptophyta</taxon>
        <taxon>Embryophyta</taxon>
        <taxon>Tracheophyta</taxon>
        <taxon>Spermatophyta</taxon>
        <taxon>Magnoliopsida</taxon>
        <taxon>eudicotyledons</taxon>
        <taxon>Gunneridae</taxon>
        <taxon>Pentapetalae</taxon>
        <taxon>rosids</taxon>
        <taxon>fabids</taxon>
        <taxon>Fabales</taxon>
        <taxon>Fabaceae</taxon>
        <taxon>Papilionoideae</taxon>
        <taxon>50 kb inversion clade</taxon>
        <taxon>NPAAA clade</taxon>
        <taxon>Hologalegina</taxon>
        <taxon>IRL clade</taxon>
        <taxon>Trifolieae</taxon>
        <taxon>Trifolium</taxon>
    </lineage>
</organism>
<dbReference type="Proteomes" id="UP000265520">
    <property type="component" value="Unassembled WGS sequence"/>
</dbReference>
<feature type="non-terminal residue" evidence="1">
    <location>
        <position position="1"/>
    </location>
</feature>
<reference evidence="1 2" key="1">
    <citation type="journal article" date="2018" name="Front. Plant Sci.">
        <title>Red Clover (Trifolium pratense) and Zigzag Clover (T. medium) - A Picture of Genomic Similarities and Differences.</title>
        <authorList>
            <person name="Dluhosova J."/>
            <person name="Istvanek J."/>
            <person name="Nedelnik J."/>
            <person name="Repkova J."/>
        </authorList>
    </citation>
    <scope>NUCLEOTIDE SEQUENCE [LARGE SCALE GENOMIC DNA]</scope>
    <source>
        <strain evidence="2">cv. 10/8</strain>
        <tissue evidence="1">Leaf</tissue>
    </source>
</reference>
<accession>A0A392VKT5</accession>
<proteinExistence type="predicted"/>
<name>A0A392VKT5_9FABA</name>
<dbReference type="AlphaFoldDB" id="A0A392VKT5"/>
<keyword evidence="2" id="KW-1185">Reference proteome</keyword>
<evidence type="ECO:0000313" key="2">
    <source>
        <dbReference type="Proteomes" id="UP000265520"/>
    </source>
</evidence>
<dbReference type="EMBL" id="LXQA011207567">
    <property type="protein sequence ID" value="MCI88994.1"/>
    <property type="molecule type" value="Genomic_DNA"/>
</dbReference>
<comment type="caution">
    <text evidence="1">The sequence shown here is derived from an EMBL/GenBank/DDBJ whole genome shotgun (WGS) entry which is preliminary data.</text>
</comment>
<sequence length="39" mass="4307">AASSASNKPPTLTIKKEPGLFERELVILKLAMLLRNSRL</sequence>
<protein>
    <submittedName>
        <fullName evidence="1">Uncharacterized protein</fullName>
    </submittedName>
</protein>